<dbReference type="GO" id="GO:0003677">
    <property type="term" value="F:DNA binding"/>
    <property type="evidence" value="ECO:0007669"/>
    <property type="project" value="InterPro"/>
</dbReference>
<gene>
    <name evidence="3" type="ORF">IGS73_08015</name>
</gene>
<dbReference type="InterPro" id="IPR038109">
    <property type="entry name" value="DNA_bind_recomb_sf"/>
</dbReference>
<organism evidence="3 4">
    <name type="scientific">Janibacter indicus</name>
    <dbReference type="NCBI Taxonomy" id="857417"/>
    <lineage>
        <taxon>Bacteria</taxon>
        <taxon>Bacillati</taxon>
        <taxon>Actinomycetota</taxon>
        <taxon>Actinomycetes</taxon>
        <taxon>Micrococcales</taxon>
        <taxon>Intrasporangiaceae</taxon>
        <taxon>Janibacter</taxon>
    </lineage>
</organism>
<dbReference type="InterPro" id="IPR011109">
    <property type="entry name" value="DNA_bind_recombinase_dom"/>
</dbReference>
<feature type="compositionally biased region" description="Pro residues" evidence="1">
    <location>
        <begin position="1"/>
        <end position="11"/>
    </location>
</feature>
<evidence type="ECO:0000259" key="2">
    <source>
        <dbReference type="Pfam" id="PF07508"/>
    </source>
</evidence>
<name>A0A7L9J5E4_9MICO</name>
<dbReference type="Gene3D" id="3.90.1750.20">
    <property type="entry name" value="Putative Large Serine Recombinase, Chain B, Domain 2"/>
    <property type="match status" value="1"/>
</dbReference>
<protein>
    <submittedName>
        <fullName evidence="3">Recombinase family protein</fullName>
    </submittedName>
</protein>
<accession>A0A7L9J5E4</accession>
<dbReference type="Proteomes" id="UP000593998">
    <property type="component" value="Chromosome"/>
</dbReference>
<dbReference type="Pfam" id="PF07508">
    <property type="entry name" value="Recombinase"/>
    <property type="match status" value="1"/>
</dbReference>
<feature type="region of interest" description="Disordered" evidence="1">
    <location>
        <begin position="1"/>
        <end position="38"/>
    </location>
</feature>
<proteinExistence type="predicted"/>
<sequence>MGRLVQPPPTPRVLRRPHPSAGRAGSLRSPPGPSNRWSLKLEGLRTHRGGSLIEWAFKAYASGNWTVSQLHDELTSRGLVSLPTPKRPSKPLAVSSVHRLLTNPYYKGDVVYRGTGPYPRFLDTGCDYAAVGSVAARRAS</sequence>
<evidence type="ECO:0000313" key="3">
    <source>
        <dbReference type="EMBL" id="QOK24273.1"/>
    </source>
</evidence>
<dbReference type="EMBL" id="CP062789">
    <property type="protein sequence ID" value="QOK24273.1"/>
    <property type="molecule type" value="Genomic_DNA"/>
</dbReference>
<evidence type="ECO:0000256" key="1">
    <source>
        <dbReference type="SAM" id="MobiDB-lite"/>
    </source>
</evidence>
<dbReference type="AlphaFoldDB" id="A0A7L9J5E4"/>
<reference evidence="3 4" key="1">
    <citation type="submission" date="2020-10" db="EMBL/GenBank/DDBJ databases">
        <title>Janibacter indicus TT2 genome sequence.</title>
        <authorList>
            <person name="Lee K."/>
            <person name="Ganzorig M."/>
        </authorList>
    </citation>
    <scope>NUCLEOTIDE SEQUENCE [LARGE SCALE GENOMIC DNA]</scope>
    <source>
        <strain evidence="3 4">TT2</strain>
    </source>
</reference>
<dbReference type="GO" id="GO:0000150">
    <property type="term" value="F:DNA strand exchange activity"/>
    <property type="evidence" value="ECO:0007669"/>
    <property type="project" value="InterPro"/>
</dbReference>
<evidence type="ECO:0000313" key="4">
    <source>
        <dbReference type="Proteomes" id="UP000593998"/>
    </source>
</evidence>
<feature type="domain" description="Recombinase" evidence="2">
    <location>
        <begin position="52"/>
        <end position="116"/>
    </location>
</feature>